<dbReference type="InterPro" id="IPR006186">
    <property type="entry name" value="Ser/Thr-sp_prot-phosphatase"/>
</dbReference>
<dbReference type="InterPro" id="IPR029052">
    <property type="entry name" value="Metallo-depent_PP-like"/>
</dbReference>
<dbReference type="PANTHER" id="PTHR11668:SF300">
    <property type="entry name" value="SERINE_THREONINE-PROTEIN PHOSPHATASE"/>
    <property type="match status" value="1"/>
</dbReference>
<evidence type="ECO:0000313" key="11">
    <source>
        <dbReference type="Proteomes" id="UP000179807"/>
    </source>
</evidence>
<evidence type="ECO:0000256" key="2">
    <source>
        <dbReference type="ARBA" id="ARBA00013081"/>
    </source>
</evidence>
<evidence type="ECO:0000256" key="7">
    <source>
        <dbReference type="ARBA" id="ARBA00047761"/>
    </source>
</evidence>
<evidence type="ECO:0000259" key="9">
    <source>
        <dbReference type="SMART" id="SM00156"/>
    </source>
</evidence>
<gene>
    <name evidence="10" type="ORF">TRFO_31233</name>
</gene>
<dbReference type="SUPFAM" id="SSF56300">
    <property type="entry name" value="Metallo-dependent phosphatases"/>
    <property type="match status" value="1"/>
</dbReference>
<evidence type="ECO:0000256" key="1">
    <source>
        <dbReference type="ARBA" id="ARBA00001936"/>
    </source>
</evidence>
<dbReference type="Gene3D" id="3.60.21.10">
    <property type="match status" value="1"/>
</dbReference>
<dbReference type="GO" id="GO:0046872">
    <property type="term" value="F:metal ion binding"/>
    <property type="evidence" value="ECO:0007669"/>
    <property type="project" value="UniProtKB-KW"/>
</dbReference>
<keyword evidence="5" id="KW-0904">Protein phosphatase</keyword>
<comment type="catalytic activity">
    <reaction evidence="7">
        <text>O-phospho-L-seryl-[protein] + H2O = L-seryl-[protein] + phosphate</text>
        <dbReference type="Rhea" id="RHEA:20629"/>
        <dbReference type="Rhea" id="RHEA-COMP:9863"/>
        <dbReference type="Rhea" id="RHEA-COMP:11604"/>
        <dbReference type="ChEBI" id="CHEBI:15377"/>
        <dbReference type="ChEBI" id="CHEBI:29999"/>
        <dbReference type="ChEBI" id="CHEBI:43474"/>
        <dbReference type="ChEBI" id="CHEBI:83421"/>
        <dbReference type="EC" id="3.1.3.16"/>
    </reaction>
</comment>
<dbReference type="EMBL" id="MLAK01000892">
    <property type="protein sequence ID" value="OHT01884.1"/>
    <property type="molecule type" value="Genomic_DNA"/>
</dbReference>
<keyword evidence="11" id="KW-1185">Reference proteome</keyword>
<dbReference type="GO" id="GO:0005634">
    <property type="term" value="C:nucleus"/>
    <property type="evidence" value="ECO:0007669"/>
    <property type="project" value="TreeGrafter"/>
</dbReference>
<dbReference type="InterPro" id="IPR004843">
    <property type="entry name" value="Calcineurin-like_PHP"/>
</dbReference>
<evidence type="ECO:0000256" key="4">
    <source>
        <dbReference type="ARBA" id="ARBA00022801"/>
    </source>
</evidence>
<dbReference type="EC" id="3.1.3.16" evidence="2"/>
<dbReference type="InterPro" id="IPR050341">
    <property type="entry name" value="PP1_catalytic_subunit"/>
</dbReference>
<comment type="cofactor">
    <cofactor evidence="1">
        <name>Mn(2+)</name>
        <dbReference type="ChEBI" id="CHEBI:29035"/>
    </cofactor>
</comment>
<dbReference type="Proteomes" id="UP000179807">
    <property type="component" value="Unassembled WGS sequence"/>
</dbReference>
<sequence>MKVKIRPIFLSTLFKSMSHEMEDLEGKMQFQAQRILNRYHLKCKDVLEILEEVSKTLSFEPNVLSLHVPIFVAGSLNGEFDDLLSIFDIGGPLPYANYLFLGNYTGLSTTNLSTLLLLFTYKILYKDHFFLIRGSKEDQITFHQKAPISSCYTSPELTLVEEICKSYSSEEAQKIIEKLSQAFISLPIAAVINQMYFCVNYSPSFNQIGKFYDIDALRRIPRKVPFNESPIINGLVSNEFIKKQTNAINHFLRNNKMSFIFSTFNEREPVSNNGLFQLLPQMSIIFSAPNAKNMDNQRFMRNGCIIEIDENKILRYIQMKNIPKSQFLSLSNEKIYT</sequence>
<dbReference type="SMART" id="SM00156">
    <property type="entry name" value="PP2Ac"/>
    <property type="match status" value="1"/>
</dbReference>
<dbReference type="GO" id="GO:0004722">
    <property type="term" value="F:protein serine/threonine phosphatase activity"/>
    <property type="evidence" value="ECO:0007669"/>
    <property type="project" value="UniProtKB-EC"/>
</dbReference>
<keyword evidence="4" id="KW-0378">Hydrolase</keyword>
<keyword evidence="6" id="KW-0464">Manganese</keyword>
<dbReference type="GO" id="GO:0005737">
    <property type="term" value="C:cytoplasm"/>
    <property type="evidence" value="ECO:0007669"/>
    <property type="project" value="TreeGrafter"/>
</dbReference>
<dbReference type="PANTHER" id="PTHR11668">
    <property type="entry name" value="SERINE/THREONINE PROTEIN PHOSPHATASE"/>
    <property type="match status" value="1"/>
</dbReference>
<reference evidence="10" key="1">
    <citation type="submission" date="2016-10" db="EMBL/GenBank/DDBJ databases">
        <authorList>
            <person name="Benchimol M."/>
            <person name="Almeida L.G."/>
            <person name="Vasconcelos A.T."/>
            <person name="Perreira-Neves A."/>
            <person name="Rosa I.A."/>
            <person name="Tasca T."/>
            <person name="Bogo M.R."/>
            <person name="de Souza W."/>
        </authorList>
    </citation>
    <scope>NUCLEOTIDE SEQUENCE [LARGE SCALE GENOMIC DNA]</scope>
    <source>
        <strain evidence="10">K</strain>
    </source>
</reference>
<feature type="domain" description="Serine/threonine specific protein phosphatases" evidence="9">
    <location>
        <begin position="41"/>
        <end position="323"/>
    </location>
</feature>
<dbReference type="AlphaFoldDB" id="A0A1J4JWH4"/>
<dbReference type="GeneID" id="94842517"/>
<evidence type="ECO:0000256" key="6">
    <source>
        <dbReference type="ARBA" id="ARBA00023211"/>
    </source>
</evidence>
<comment type="catalytic activity">
    <reaction evidence="8">
        <text>O-phospho-L-threonyl-[protein] + H2O = L-threonyl-[protein] + phosphate</text>
        <dbReference type="Rhea" id="RHEA:47004"/>
        <dbReference type="Rhea" id="RHEA-COMP:11060"/>
        <dbReference type="Rhea" id="RHEA-COMP:11605"/>
        <dbReference type="ChEBI" id="CHEBI:15377"/>
        <dbReference type="ChEBI" id="CHEBI:30013"/>
        <dbReference type="ChEBI" id="CHEBI:43474"/>
        <dbReference type="ChEBI" id="CHEBI:61977"/>
        <dbReference type="EC" id="3.1.3.16"/>
    </reaction>
</comment>
<dbReference type="RefSeq" id="XP_068355020.1">
    <property type="nucleotide sequence ID" value="XM_068507813.1"/>
</dbReference>
<accession>A0A1J4JWH4</accession>
<evidence type="ECO:0000313" key="10">
    <source>
        <dbReference type="EMBL" id="OHT01884.1"/>
    </source>
</evidence>
<dbReference type="Pfam" id="PF00149">
    <property type="entry name" value="Metallophos"/>
    <property type="match status" value="1"/>
</dbReference>
<evidence type="ECO:0000256" key="3">
    <source>
        <dbReference type="ARBA" id="ARBA00022723"/>
    </source>
</evidence>
<keyword evidence="3" id="KW-0479">Metal-binding</keyword>
<comment type="caution">
    <text evidence="10">The sequence shown here is derived from an EMBL/GenBank/DDBJ whole genome shotgun (WGS) entry which is preliminary data.</text>
</comment>
<name>A0A1J4JWH4_9EUKA</name>
<proteinExistence type="predicted"/>
<organism evidence="10 11">
    <name type="scientific">Tritrichomonas foetus</name>
    <dbReference type="NCBI Taxonomy" id="1144522"/>
    <lineage>
        <taxon>Eukaryota</taxon>
        <taxon>Metamonada</taxon>
        <taxon>Parabasalia</taxon>
        <taxon>Tritrichomonadida</taxon>
        <taxon>Tritrichomonadidae</taxon>
        <taxon>Tritrichomonas</taxon>
    </lineage>
</organism>
<protein>
    <recommendedName>
        <fullName evidence="2">protein-serine/threonine phosphatase</fullName>
        <ecNumber evidence="2">3.1.3.16</ecNumber>
    </recommendedName>
</protein>
<evidence type="ECO:0000256" key="8">
    <source>
        <dbReference type="ARBA" id="ARBA00048336"/>
    </source>
</evidence>
<evidence type="ECO:0000256" key="5">
    <source>
        <dbReference type="ARBA" id="ARBA00022912"/>
    </source>
</evidence>
<dbReference type="VEuPathDB" id="TrichDB:TRFO_31233"/>
<dbReference type="PRINTS" id="PR00114">
    <property type="entry name" value="STPHPHTASE"/>
</dbReference>